<evidence type="ECO:0000256" key="4">
    <source>
        <dbReference type="ARBA" id="ARBA00022741"/>
    </source>
</evidence>
<dbReference type="PROSITE" id="PS51421">
    <property type="entry name" value="RAS"/>
    <property type="match status" value="1"/>
</dbReference>
<evidence type="ECO:0000313" key="12">
    <source>
        <dbReference type="EMBL" id="CAA7052436.1"/>
    </source>
</evidence>
<comment type="similarity">
    <text evidence="1">Belongs to the small GTPase superfamily. Rab family.</text>
</comment>
<comment type="subcellular location">
    <subcellularLocation>
        <location evidence="9">Endomembrane system</location>
        <topology evidence="9">Lipid-anchor</topology>
        <orientation evidence="9">Cytoplasmic side</orientation>
    </subcellularLocation>
</comment>
<evidence type="ECO:0000256" key="10">
    <source>
        <dbReference type="ARBA" id="ARBA00067801"/>
    </source>
</evidence>
<keyword evidence="4" id="KW-0547">Nucleotide-binding</keyword>
<dbReference type="NCBIfam" id="TIGR00231">
    <property type="entry name" value="small_GTP"/>
    <property type="match status" value="1"/>
</dbReference>
<keyword evidence="8" id="KW-0636">Prenylation</keyword>
<evidence type="ECO:0000256" key="8">
    <source>
        <dbReference type="ARBA" id="ARBA00023289"/>
    </source>
</evidence>
<dbReference type="PANTHER" id="PTHR47981:SF36">
    <property type="entry name" value="RAS-RELATED PROTEIN RABG1-RELATED"/>
    <property type="match status" value="1"/>
</dbReference>
<dbReference type="PRINTS" id="PR00449">
    <property type="entry name" value="RASTRNSFRMNG"/>
</dbReference>
<feature type="region of interest" description="Disordered" evidence="11">
    <location>
        <begin position="187"/>
        <end position="218"/>
    </location>
</feature>
<dbReference type="Proteomes" id="UP000467841">
    <property type="component" value="Unassembled WGS sequence"/>
</dbReference>
<dbReference type="Pfam" id="PF00071">
    <property type="entry name" value="Ras"/>
    <property type="match status" value="1"/>
</dbReference>
<dbReference type="FunFam" id="3.40.50.300:FF:000751">
    <property type="entry name" value="Rab family GTPase, putative"/>
    <property type="match status" value="1"/>
</dbReference>
<dbReference type="PANTHER" id="PTHR47981">
    <property type="entry name" value="RAB FAMILY"/>
    <property type="match status" value="1"/>
</dbReference>
<evidence type="ECO:0000256" key="7">
    <source>
        <dbReference type="ARBA" id="ARBA00023288"/>
    </source>
</evidence>
<gene>
    <name evidence="12" type="ORF">MERR_LOCUS39671</name>
</gene>
<dbReference type="InterPro" id="IPR005225">
    <property type="entry name" value="Small_GTP-bd"/>
</dbReference>
<dbReference type="GO" id="GO:0005764">
    <property type="term" value="C:lysosome"/>
    <property type="evidence" value="ECO:0007669"/>
    <property type="project" value="UniProtKB-ARBA"/>
</dbReference>
<dbReference type="GO" id="GO:0030139">
    <property type="term" value="C:endocytic vesicle"/>
    <property type="evidence" value="ECO:0007669"/>
    <property type="project" value="UniProtKB-ARBA"/>
</dbReference>
<dbReference type="InterPro" id="IPR001806">
    <property type="entry name" value="Small_GTPase"/>
</dbReference>
<evidence type="ECO:0000256" key="6">
    <source>
        <dbReference type="ARBA" id="ARBA00023134"/>
    </source>
</evidence>
<dbReference type="InterPro" id="IPR027417">
    <property type="entry name" value="P-loop_NTPase"/>
</dbReference>
<dbReference type="GO" id="GO:0015031">
    <property type="term" value="P:protein transport"/>
    <property type="evidence" value="ECO:0007669"/>
    <property type="project" value="UniProtKB-KW"/>
</dbReference>
<keyword evidence="13" id="KW-1185">Reference proteome</keyword>
<proteinExistence type="inferred from homology"/>
<dbReference type="GO" id="GO:0003924">
    <property type="term" value="F:GTPase activity"/>
    <property type="evidence" value="ECO:0007669"/>
    <property type="project" value="InterPro"/>
</dbReference>
<dbReference type="GO" id="GO:0005770">
    <property type="term" value="C:late endosome"/>
    <property type="evidence" value="ECO:0007669"/>
    <property type="project" value="UniProtKB-ARBA"/>
</dbReference>
<dbReference type="GO" id="GO:0002682">
    <property type="term" value="P:regulation of immune system process"/>
    <property type="evidence" value="ECO:0007669"/>
    <property type="project" value="UniProtKB-ARBA"/>
</dbReference>
<keyword evidence="7" id="KW-0449">Lipoprotein</keyword>
<evidence type="ECO:0000256" key="3">
    <source>
        <dbReference type="ARBA" id="ARBA00022481"/>
    </source>
</evidence>
<protein>
    <recommendedName>
        <fullName evidence="10">Ras-related protein Rab-7b</fullName>
    </recommendedName>
</protein>
<sequence length="218" mass="24681">MAPGRSLLLKVIVLGDSGVGQTSLLDQYVCNRFSLQHEATIGKDFLTKEIQIEDDENVILQLWDTAVQERQSLDPYFFRGADCCVLVFDVNVSKSFDSLQYWHQEFLKQAIPSDPKTFPFVVLGNKVDMDGGSSRVVSEKEAAEWCASNGNIPYFETSAKEDYNVDEAFFTIAKIVVAKEHELDRILSEEKEEEESSTWSFENCEETEEVNVDGRLSP</sequence>
<dbReference type="PROSITE" id="PS51419">
    <property type="entry name" value="RAB"/>
    <property type="match status" value="1"/>
</dbReference>
<name>A0A6D2K6F3_9BRAS</name>
<dbReference type="SMART" id="SM00176">
    <property type="entry name" value="RAN"/>
    <property type="match status" value="1"/>
</dbReference>
<dbReference type="Gene3D" id="3.40.50.300">
    <property type="entry name" value="P-loop containing nucleotide triphosphate hydrolases"/>
    <property type="match status" value="1"/>
</dbReference>
<evidence type="ECO:0000256" key="9">
    <source>
        <dbReference type="ARBA" id="ARBA00046278"/>
    </source>
</evidence>
<dbReference type="SMART" id="SM00174">
    <property type="entry name" value="RHO"/>
    <property type="match status" value="1"/>
</dbReference>
<dbReference type="GO" id="GO:0005525">
    <property type="term" value="F:GTP binding"/>
    <property type="evidence" value="ECO:0007669"/>
    <property type="project" value="UniProtKB-KW"/>
</dbReference>
<keyword evidence="3" id="KW-0488">Methylation</keyword>
<evidence type="ECO:0000256" key="2">
    <source>
        <dbReference type="ARBA" id="ARBA00022448"/>
    </source>
</evidence>
<organism evidence="12 13">
    <name type="scientific">Microthlaspi erraticum</name>
    <dbReference type="NCBI Taxonomy" id="1685480"/>
    <lineage>
        <taxon>Eukaryota</taxon>
        <taxon>Viridiplantae</taxon>
        <taxon>Streptophyta</taxon>
        <taxon>Embryophyta</taxon>
        <taxon>Tracheophyta</taxon>
        <taxon>Spermatophyta</taxon>
        <taxon>Magnoliopsida</taxon>
        <taxon>eudicotyledons</taxon>
        <taxon>Gunneridae</taxon>
        <taxon>Pentapetalae</taxon>
        <taxon>rosids</taxon>
        <taxon>malvids</taxon>
        <taxon>Brassicales</taxon>
        <taxon>Brassicaceae</taxon>
        <taxon>Coluteocarpeae</taxon>
        <taxon>Microthlaspi</taxon>
    </lineage>
</organism>
<accession>A0A6D2K6F3</accession>
<dbReference type="PROSITE" id="PS51420">
    <property type="entry name" value="RHO"/>
    <property type="match status" value="1"/>
</dbReference>
<evidence type="ECO:0000313" key="13">
    <source>
        <dbReference type="Proteomes" id="UP000467841"/>
    </source>
</evidence>
<comment type="caution">
    <text evidence="12">The sequence shown here is derived from an EMBL/GenBank/DDBJ whole genome shotgun (WGS) entry which is preliminary data.</text>
</comment>
<evidence type="ECO:0000256" key="11">
    <source>
        <dbReference type="SAM" id="MobiDB-lite"/>
    </source>
</evidence>
<dbReference type="SMART" id="SM00175">
    <property type="entry name" value="RAB"/>
    <property type="match status" value="1"/>
</dbReference>
<keyword evidence="2" id="KW-0813">Transport</keyword>
<keyword evidence="5" id="KW-0653">Protein transport</keyword>
<dbReference type="SMART" id="SM00173">
    <property type="entry name" value="RAS"/>
    <property type="match status" value="1"/>
</dbReference>
<evidence type="ECO:0000256" key="1">
    <source>
        <dbReference type="ARBA" id="ARBA00006270"/>
    </source>
</evidence>
<dbReference type="AlphaFoldDB" id="A0A6D2K6F3"/>
<dbReference type="OrthoDB" id="1436450at2759"/>
<dbReference type="SUPFAM" id="SSF52540">
    <property type="entry name" value="P-loop containing nucleoside triphosphate hydrolases"/>
    <property type="match status" value="1"/>
</dbReference>
<keyword evidence="6" id="KW-0342">GTP-binding</keyword>
<reference evidence="12" key="1">
    <citation type="submission" date="2020-01" db="EMBL/GenBank/DDBJ databases">
        <authorList>
            <person name="Mishra B."/>
        </authorList>
    </citation>
    <scope>NUCLEOTIDE SEQUENCE [LARGE SCALE GENOMIC DNA]</scope>
</reference>
<dbReference type="EMBL" id="CACVBM020001496">
    <property type="protein sequence ID" value="CAA7052436.1"/>
    <property type="molecule type" value="Genomic_DNA"/>
</dbReference>
<evidence type="ECO:0000256" key="5">
    <source>
        <dbReference type="ARBA" id="ARBA00022927"/>
    </source>
</evidence>
<dbReference type="GO" id="GO:0005774">
    <property type="term" value="C:vacuolar membrane"/>
    <property type="evidence" value="ECO:0007669"/>
    <property type="project" value="TreeGrafter"/>
</dbReference>